<dbReference type="SFLD" id="SFLDG00358">
    <property type="entry name" value="Main_(cytGST)"/>
    <property type="match status" value="1"/>
</dbReference>
<accession>A0A9X3TY32</accession>
<dbReference type="Pfam" id="PF13410">
    <property type="entry name" value="GST_C_2"/>
    <property type="match status" value="1"/>
</dbReference>
<dbReference type="SUPFAM" id="SSF52833">
    <property type="entry name" value="Thioredoxin-like"/>
    <property type="match status" value="1"/>
</dbReference>
<dbReference type="Pfam" id="PF13417">
    <property type="entry name" value="GST_N_3"/>
    <property type="match status" value="1"/>
</dbReference>
<dbReference type="Gene3D" id="3.40.30.10">
    <property type="entry name" value="Glutaredoxin"/>
    <property type="match status" value="1"/>
</dbReference>
<dbReference type="SFLD" id="SFLDS00019">
    <property type="entry name" value="Glutathione_Transferase_(cytos"/>
    <property type="match status" value="1"/>
</dbReference>
<reference evidence="3" key="1">
    <citation type="submission" date="2022-08" db="EMBL/GenBank/DDBJ databases">
        <authorList>
            <person name="Vandamme P."/>
            <person name="Hettiarachchi A."/>
            <person name="Peeters C."/>
            <person name="Cnockaert M."/>
            <person name="Carlier A."/>
        </authorList>
    </citation>
    <scope>NUCLEOTIDE SEQUENCE</scope>
    <source>
        <strain evidence="3">LMG 31809</strain>
    </source>
</reference>
<gene>
    <name evidence="3" type="ORF">NYP16_07905</name>
</gene>
<dbReference type="AlphaFoldDB" id="A0A9X3TY32"/>
<dbReference type="GO" id="GO:0005737">
    <property type="term" value="C:cytoplasm"/>
    <property type="evidence" value="ECO:0007669"/>
    <property type="project" value="TreeGrafter"/>
</dbReference>
<protein>
    <submittedName>
        <fullName evidence="3">Glutathione S-transferase family protein</fullName>
    </submittedName>
</protein>
<keyword evidence="4" id="KW-1185">Reference proteome</keyword>
<comment type="caution">
    <text evidence="3">The sequence shown here is derived from an EMBL/GenBank/DDBJ whole genome shotgun (WGS) entry which is preliminary data.</text>
</comment>
<dbReference type="SUPFAM" id="SSF47616">
    <property type="entry name" value="GST C-terminal domain-like"/>
    <property type="match status" value="1"/>
</dbReference>
<dbReference type="InterPro" id="IPR036282">
    <property type="entry name" value="Glutathione-S-Trfase_C_sf"/>
</dbReference>
<reference evidence="3" key="2">
    <citation type="journal article" date="2023" name="Syst. Appl. Microbiol.">
        <title>Govania unica gen. nov., sp. nov., a rare biosphere bacterium that represents a novel family in the class Alphaproteobacteria.</title>
        <authorList>
            <person name="Vandamme P."/>
            <person name="Peeters C."/>
            <person name="Hettiarachchi A."/>
            <person name="Cnockaert M."/>
            <person name="Carlier A."/>
        </authorList>
    </citation>
    <scope>NUCLEOTIDE SEQUENCE</scope>
    <source>
        <strain evidence="3">LMG 31809</strain>
    </source>
</reference>
<dbReference type="InterPro" id="IPR050983">
    <property type="entry name" value="GST_Omega/HSP26"/>
</dbReference>
<dbReference type="CDD" id="cd00570">
    <property type="entry name" value="GST_N_family"/>
    <property type="match status" value="1"/>
</dbReference>
<dbReference type="InterPro" id="IPR004045">
    <property type="entry name" value="Glutathione_S-Trfase_N"/>
</dbReference>
<dbReference type="CDD" id="cd00299">
    <property type="entry name" value="GST_C_family"/>
    <property type="match status" value="1"/>
</dbReference>
<dbReference type="InterPro" id="IPR040079">
    <property type="entry name" value="Glutathione_S-Trfase"/>
</dbReference>
<dbReference type="PROSITE" id="PS50404">
    <property type="entry name" value="GST_NTER"/>
    <property type="match status" value="1"/>
</dbReference>
<name>A0A9X3TY32_9PROT</name>
<dbReference type="InterPro" id="IPR010987">
    <property type="entry name" value="Glutathione-S-Trfase_C-like"/>
</dbReference>
<dbReference type="Gene3D" id="1.20.1050.10">
    <property type="match status" value="1"/>
</dbReference>
<dbReference type="RefSeq" id="WP_274943565.1">
    <property type="nucleotide sequence ID" value="NZ_JANWOI010000002.1"/>
</dbReference>
<dbReference type="EMBL" id="JANWOI010000002">
    <property type="protein sequence ID" value="MDA5193873.1"/>
    <property type="molecule type" value="Genomic_DNA"/>
</dbReference>
<feature type="domain" description="GST C-terminal" evidence="2">
    <location>
        <begin position="86"/>
        <end position="213"/>
    </location>
</feature>
<evidence type="ECO:0000313" key="3">
    <source>
        <dbReference type="EMBL" id="MDA5193873.1"/>
    </source>
</evidence>
<dbReference type="PROSITE" id="PS50405">
    <property type="entry name" value="GST_CTER"/>
    <property type="match status" value="1"/>
</dbReference>
<dbReference type="Proteomes" id="UP001141619">
    <property type="component" value="Unassembled WGS sequence"/>
</dbReference>
<sequence>MAADIRLIAVPTSPFAARVKIQAYEKGLDLEITDPPGGFGSEQLYALNPFGKIPILMIGDQALVESSAIQEYLEDIHPTPSLRGRDALETARIRAFIRAVDLYLFPLLFTLRGMGASADASARAAVIKDLKQVVARLAELCGDKGYVCGEQLSLADCALAPAYFYTKLFLTAQGAQNPFADHKVFCDWWEKAGGEKSVMRGFDELREAVARKA</sequence>
<feature type="domain" description="GST N-terminal" evidence="1">
    <location>
        <begin position="3"/>
        <end position="81"/>
    </location>
</feature>
<dbReference type="InterPro" id="IPR036249">
    <property type="entry name" value="Thioredoxin-like_sf"/>
</dbReference>
<proteinExistence type="predicted"/>
<evidence type="ECO:0000313" key="4">
    <source>
        <dbReference type="Proteomes" id="UP001141619"/>
    </source>
</evidence>
<dbReference type="PANTHER" id="PTHR43968:SF6">
    <property type="entry name" value="GLUTATHIONE S-TRANSFERASE OMEGA"/>
    <property type="match status" value="1"/>
</dbReference>
<dbReference type="PANTHER" id="PTHR43968">
    <property type="match status" value="1"/>
</dbReference>
<evidence type="ECO:0000259" key="1">
    <source>
        <dbReference type="PROSITE" id="PS50404"/>
    </source>
</evidence>
<organism evidence="3 4">
    <name type="scientific">Govanella unica</name>
    <dbReference type="NCBI Taxonomy" id="2975056"/>
    <lineage>
        <taxon>Bacteria</taxon>
        <taxon>Pseudomonadati</taxon>
        <taxon>Pseudomonadota</taxon>
        <taxon>Alphaproteobacteria</taxon>
        <taxon>Emcibacterales</taxon>
        <taxon>Govanellaceae</taxon>
        <taxon>Govanella</taxon>
    </lineage>
</organism>
<evidence type="ECO:0000259" key="2">
    <source>
        <dbReference type="PROSITE" id="PS50405"/>
    </source>
</evidence>